<dbReference type="Proteomes" id="UP000226525">
    <property type="component" value="Unassembled WGS sequence"/>
</dbReference>
<dbReference type="CDD" id="cd12173">
    <property type="entry name" value="PGDH_4"/>
    <property type="match status" value="1"/>
</dbReference>
<comment type="catalytic activity">
    <reaction evidence="8">
        <text>(R)-2-hydroxyglutarate + NAD(+) = 2-oxoglutarate + NADH + H(+)</text>
        <dbReference type="Rhea" id="RHEA:49612"/>
        <dbReference type="ChEBI" id="CHEBI:15378"/>
        <dbReference type="ChEBI" id="CHEBI:15801"/>
        <dbReference type="ChEBI" id="CHEBI:16810"/>
        <dbReference type="ChEBI" id="CHEBI:57540"/>
        <dbReference type="ChEBI" id="CHEBI:57945"/>
        <dbReference type="EC" id="1.1.1.399"/>
    </reaction>
</comment>
<evidence type="ECO:0000256" key="1">
    <source>
        <dbReference type="ARBA" id="ARBA00003800"/>
    </source>
</evidence>
<dbReference type="PROSITE" id="PS00670">
    <property type="entry name" value="D_2_HYDROXYACID_DH_2"/>
    <property type="match status" value="1"/>
</dbReference>
<dbReference type="Gene3D" id="3.40.50.720">
    <property type="entry name" value="NAD(P)-binding Rossmann-like Domain"/>
    <property type="match status" value="2"/>
</dbReference>
<dbReference type="InterPro" id="IPR006140">
    <property type="entry name" value="D-isomer_DH_NAD-bd"/>
</dbReference>
<dbReference type="InterPro" id="IPR006139">
    <property type="entry name" value="D-isomer_2_OHA_DH_cat_dom"/>
</dbReference>
<sequence length="501" mass="55198">MSSKYKVLITGALHPLALELLESEQDILVEYAPDLPMTKIREIISDFDGIITRSETPVDHELIDRASCLKVIARAAVGIANIDVDYATHKGILVLHSPGKNTNSAAELTLALLLATVRNLVPAHHRMKEGGWDRHQFSGTELMNKTIGLIGLGNVGHRVAKFCRAFDMRVMAYDPYIADEVFERHGVLKSTLKEMFQKADILSVHTPKNKETIGMISSEEFKSMKDGVVIINAARGGIINENDLLKSLQTGKVGGVGIDTWEKEPPVNNLFAKLRNVVMTPHIGASTTEAQLRIAESVASQVPKALRGEVVDFPVNMPRVQILEGDLVSSYTTLAEKMGSFASQYMRFSPSFLNLKYRGTLAKQNVALLRLCFLKGFLSQHHETVSFVNAEQIAQRIGLRIEEEKDHHFSDYENALKCTLSKHEEEFTIGGVVFSGPHPRLTLINGFLLEMAPTGTILTIKNNDRPGIIGAIGACLGKHNVNIDQFNLGRDQKGGEAMALL</sequence>
<dbReference type="GO" id="GO:0004617">
    <property type="term" value="F:phosphoglycerate dehydrogenase activity"/>
    <property type="evidence" value="ECO:0007669"/>
    <property type="project" value="UniProtKB-UniRule"/>
</dbReference>
<evidence type="ECO:0000256" key="3">
    <source>
        <dbReference type="ARBA" id="ARBA00005854"/>
    </source>
</evidence>
<dbReference type="InterPro" id="IPR045626">
    <property type="entry name" value="PGDH_ASB_dom"/>
</dbReference>
<accession>A0A2D6YIJ5</accession>
<dbReference type="SUPFAM" id="SSF52283">
    <property type="entry name" value="Formate/glycerate dehydrogenase catalytic domain-like"/>
    <property type="match status" value="1"/>
</dbReference>
<evidence type="ECO:0000256" key="6">
    <source>
        <dbReference type="ARBA" id="ARBA00023027"/>
    </source>
</evidence>
<gene>
    <name evidence="12" type="ORF">CMN54_05935</name>
</gene>
<dbReference type="Gene3D" id="3.30.1330.90">
    <property type="entry name" value="D-3-phosphoglycerate dehydrogenase, domain 3"/>
    <property type="match status" value="1"/>
</dbReference>
<proteinExistence type="inferred from homology"/>
<evidence type="ECO:0000256" key="10">
    <source>
        <dbReference type="RuleBase" id="RU363003"/>
    </source>
</evidence>
<dbReference type="NCBIfam" id="TIGR01327">
    <property type="entry name" value="PGDH"/>
    <property type="match status" value="1"/>
</dbReference>
<dbReference type="GO" id="GO:0006564">
    <property type="term" value="P:L-serine biosynthetic process"/>
    <property type="evidence" value="ECO:0007669"/>
    <property type="project" value="UniProtKB-UniRule"/>
</dbReference>
<dbReference type="Pfam" id="PF19304">
    <property type="entry name" value="PGDH_inter"/>
    <property type="match status" value="1"/>
</dbReference>
<dbReference type="UniPathway" id="UPA00135">
    <property type="reaction ID" value="UER00196"/>
</dbReference>
<dbReference type="EMBL" id="NZEX01000065">
    <property type="protein sequence ID" value="MAH62974.1"/>
    <property type="molecule type" value="Genomic_DNA"/>
</dbReference>
<comment type="catalytic activity">
    <reaction evidence="9 10">
        <text>(2R)-3-phosphoglycerate + NAD(+) = 3-phosphooxypyruvate + NADH + H(+)</text>
        <dbReference type="Rhea" id="RHEA:12641"/>
        <dbReference type="ChEBI" id="CHEBI:15378"/>
        <dbReference type="ChEBI" id="CHEBI:18110"/>
        <dbReference type="ChEBI" id="CHEBI:57540"/>
        <dbReference type="ChEBI" id="CHEBI:57945"/>
        <dbReference type="ChEBI" id="CHEBI:58272"/>
        <dbReference type="EC" id="1.1.1.95"/>
    </reaction>
</comment>
<evidence type="ECO:0000256" key="4">
    <source>
        <dbReference type="ARBA" id="ARBA00021582"/>
    </source>
</evidence>
<protein>
    <recommendedName>
        <fullName evidence="4 10">D-3-phosphoglycerate dehydrogenase</fullName>
        <ecNumber evidence="10">1.1.1.95</ecNumber>
    </recommendedName>
</protein>
<comment type="similarity">
    <text evidence="3 10">Belongs to the D-isomer specific 2-hydroxyacid dehydrogenase family.</text>
</comment>
<dbReference type="SUPFAM" id="SSF143548">
    <property type="entry name" value="Serine metabolism enzymes domain"/>
    <property type="match status" value="1"/>
</dbReference>
<dbReference type="InterPro" id="IPR002912">
    <property type="entry name" value="ACT_dom"/>
</dbReference>
<evidence type="ECO:0000256" key="8">
    <source>
        <dbReference type="ARBA" id="ARBA00048126"/>
    </source>
</evidence>
<dbReference type="Pfam" id="PF02826">
    <property type="entry name" value="2-Hacid_dh_C"/>
    <property type="match status" value="1"/>
</dbReference>
<keyword evidence="6 10" id="KW-0520">NAD</keyword>
<dbReference type="PANTHER" id="PTHR42789:SF1">
    <property type="entry name" value="D-ISOMER SPECIFIC 2-HYDROXYACID DEHYDROGENASE FAMILY PROTEIN (AFU_ORTHOLOGUE AFUA_6G10090)"/>
    <property type="match status" value="1"/>
</dbReference>
<keyword evidence="10" id="KW-0028">Amino-acid biosynthesis</keyword>
<evidence type="ECO:0000256" key="2">
    <source>
        <dbReference type="ARBA" id="ARBA00005216"/>
    </source>
</evidence>
<dbReference type="SUPFAM" id="SSF51735">
    <property type="entry name" value="NAD(P)-binding Rossmann-fold domains"/>
    <property type="match status" value="1"/>
</dbReference>
<dbReference type="FunFam" id="3.40.50.720:FF:000021">
    <property type="entry name" value="D-3-phosphoglycerate dehydrogenase"/>
    <property type="match status" value="1"/>
</dbReference>
<dbReference type="Gene3D" id="3.30.70.260">
    <property type="match status" value="1"/>
</dbReference>
<evidence type="ECO:0000259" key="11">
    <source>
        <dbReference type="PROSITE" id="PS51671"/>
    </source>
</evidence>
<evidence type="ECO:0000256" key="5">
    <source>
        <dbReference type="ARBA" id="ARBA00023002"/>
    </source>
</evidence>
<keyword evidence="7 10" id="KW-0718">Serine biosynthesis</keyword>
<dbReference type="Pfam" id="PF00389">
    <property type="entry name" value="2-Hacid_dh"/>
    <property type="match status" value="1"/>
</dbReference>
<evidence type="ECO:0000313" key="13">
    <source>
        <dbReference type="Proteomes" id="UP000226525"/>
    </source>
</evidence>
<dbReference type="AlphaFoldDB" id="A0A2D6YIJ5"/>
<dbReference type="GO" id="GO:0051287">
    <property type="term" value="F:NAD binding"/>
    <property type="evidence" value="ECO:0007669"/>
    <property type="project" value="UniProtKB-UniRule"/>
</dbReference>
<reference evidence="13" key="1">
    <citation type="submission" date="2017-09" db="EMBL/GenBank/DDBJ databases">
        <title>The Reconstruction of 2,631 Draft Metagenome-Assembled Genomes from the Global Oceans.</title>
        <authorList>
            <person name="Tully B.J."/>
            <person name="Graham E.D."/>
            <person name="Heidelberg J.F."/>
        </authorList>
    </citation>
    <scope>NUCLEOTIDE SEQUENCE [LARGE SCALE GENOMIC DNA]</scope>
</reference>
<dbReference type="InterPro" id="IPR050857">
    <property type="entry name" value="D-2-hydroxyacid_DH"/>
</dbReference>
<dbReference type="InterPro" id="IPR029753">
    <property type="entry name" value="D-isomer_DH_CS"/>
</dbReference>
<dbReference type="InterPro" id="IPR036291">
    <property type="entry name" value="NAD(P)-bd_dom_sf"/>
</dbReference>
<comment type="function">
    <text evidence="1">Catalyzes the reversible oxidation of 3-phospho-D-glycerate to 3-phosphonooxypyruvate, the first step of the phosphorylated L-serine biosynthesis pathway. Also catalyzes the reversible oxidation of 2-hydroxyglutarate to 2-oxoglutarate.</text>
</comment>
<dbReference type="PROSITE" id="PS51671">
    <property type="entry name" value="ACT"/>
    <property type="match status" value="1"/>
</dbReference>
<dbReference type="SUPFAM" id="SSF55021">
    <property type="entry name" value="ACT-like"/>
    <property type="match status" value="1"/>
</dbReference>
<dbReference type="PROSITE" id="PS00671">
    <property type="entry name" value="D_2_HYDROXYACID_DH_3"/>
    <property type="match status" value="1"/>
</dbReference>
<name>A0A2D6YIJ5_9DELT</name>
<dbReference type="PANTHER" id="PTHR42789">
    <property type="entry name" value="D-ISOMER SPECIFIC 2-HYDROXYACID DEHYDROGENASE FAMILY PROTEIN (AFU_ORTHOLOGUE AFUA_6G10090)"/>
    <property type="match status" value="1"/>
</dbReference>
<organism evidence="12 13">
    <name type="scientific">SAR324 cluster bacterium</name>
    <dbReference type="NCBI Taxonomy" id="2024889"/>
    <lineage>
        <taxon>Bacteria</taxon>
        <taxon>Deltaproteobacteria</taxon>
        <taxon>SAR324 cluster</taxon>
    </lineage>
</organism>
<feature type="non-terminal residue" evidence="12">
    <location>
        <position position="501"/>
    </location>
</feature>
<feature type="domain" description="ACT" evidence="11">
    <location>
        <begin position="457"/>
        <end position="501"/>
    </location>
</feature>
<evidence type="ECO:0000313" key="12">
    <source>
        <dbReference type="EMBL" id="MAH62974.1"/>
    </source>
</evidence>
<dbReference type="EC" id="1.1.1.95" evidence="10"/>
<comment type="caution">
    <text evidence="12">The sequence shown here is derived from an EMBL/GenBank/DDBJ whole genome shotgun (WGS) entry which is preliminary data.</text>
</comment>
<dbReference type="InterPro" id="IPR045865">
    <property type="entry name" value="ACT-like_dom_sf"/>
</dbReference>
<keyword evidence="5 10" id="KW-0560">Oxidoreductase</keyword>
<comment type="pathway">
    <text evidence="2 10">Amino-acid biosynthesis; L-serine biosynthesis; L-serine from 3-phospho-D-glycerate: step 1/3.</text>
</comment>
<dbReference type="InterPro" id="IPR029009">
    <property type="entry name" value="ASB_dom_sf"/>
</dbReference>
<evidence type="ECO:0000256" key="9">
    <source>
        <dbReference type="ARBA" id="ARBA00048731"/>
    </source>
</evidence>
<dbReference type="InterPro" id="IPR006236">
    <property type="entry name" value="PGDH"/>
</dbReference>
<evidence type="ECO:0000256" key="7">
    <source>
        <dbReference type="ARBA" id="ARBA00023299"/>
    </source>
</evidence>